<keyword evidence="4" id="KW-0804">Transcription</keyword>
<evidence type="ECO:0000313" key="4">
    <source>
        <dbReference type="EMBL" id="GEP43609.1"/>
    </source>
</evidence>
<dbReference type="OrthoDB" id="3211555at2"/>
<dbReference type="GO" id="GO:0000428">
    <property type="term" value="C:DNA-directed RNA polymerase complex"/>
    <property type="evidence" value="ECO:0007669"/>
    <property type="project" value="UniProtKB-KW"/>
</dbReference>
<evidence type="ECO:0000259" key="3">
    <source>
        <dbReference type="Pfam" id="PF08281"/>
    </source>
</evidence>
<dbReference type="InterPro" id="IPR007627">
    <property type="entry name" value="RNA_pol_sigma70_r2"/>
</dbReference>
<organism evidence="4 5">
    <name type="scientific">Brevifollis gellanilyticus</name>
    <dbReference type="NCBI Taxonomy" id="748831"/>
    <lineage>
        <taxon>Bacteria</taxon>
        <taxon>Pseudomonadati</taxon>
        <taxon>Verrucomicrobiota</taxon>
        <taxon>Verrucomicrobiia</taxon>
        <taxon>Verrucomicrobiales</taxon>
        <taxon>Verrucomicrobiaceae</taxon>
    </lineage>
</organism>
<dbReference type="EMBL" id="BKAG01000019">
    <property type="protein sequence ID" value="GEP43609.1"/>
    <property type="molecule type" value="Genomic_DNA"/>
</dbReference>
<sequence length="297" mass="33047">MNIADPHVAAFEAHRKQLTGVAYRMLSSVSDAEDMVQETWLRWAKADLTEVKTPQSWLLTVVSRLCLDRLKSARVQREEYYGTWLPEPYLPEAASTEPTAQVDESVSIALLIVLEKLSPVERAGFLLHEVFGHSFEEISEILDKPAVNCRKLVSRARERVRAEKPRFTTTNSEHEQLLTRFLSACRAGETQPLLDMLVEDVSLYSDGGGKATAVPKVLTGRDIVTKFFINISRPGGPARGFYETRPTSFNGSPGVLIQMDGQTVTAMALEIVEGKITKIFSHRNPDKLRAFQATAGA</sequence>
<keyword evidence="4" id="KW-0240">DNA-directed RNA polymerase</keyword>
<dbReference type="GO" id="GO:0003677">
    <property type="term" value="F:DNA binding"/>
    <property type="evidence" value="ECO:0007669"/>
    <property type="project" value="InterPro"/>
</dbReference>
<dbReference type="SUPFAM" id="SSF54427">
    <property type="entry name" value="NTF2-like"/>
    <property type="match status" value="1"/>
</dbReference>
<evidence type="ECO:0000313" key="5">
    <source>
        <dbReference type="Proteomes" id="UP000321577"/>
    </source>
</evidence>
<dbReference type="InterPro" id="IPR014303">
    <property type="entry name" value="RNA_pol_sigma-70_ECF"/>
</dbReference>
<evidence type="ECO:0000259" key="2">
    <source>
        <dbReference type="Pfam" id="PF04542"/>
    </source>
</evidence>
<dbReference type="InterPro" id="IPR036388">
    <property type="entry name" value="WH-like_DNA-bd_sf"/>
</dbReference>
<reference evidence="4 5" key="1">
    <citation type="submission" date="2019-07" db="EMBL/GenBank/DDBJ databases">
        <title>Whole genome shotgun sequence of Brevifollis gellanilyticus NBRC 108608.</title>
        <authorList>
            <person name="Hosoyama A."/>
            <person name="Uohara A."/>
            <person name="Ohji S."/>
            <person name="Ichikawa N."/>
        </authorList>
    </citation>
    <scope>NUCLEOTIDE SEQUENCE [LARGE SCALE GENOMIC DNA]</scope>
    <source>
        <strain evidence="4 5">NBRC 108608</strain>
    </source>
</reference>
<dbReference type="Proteomes" id="UP000321577">
    <property type="component" value="Unassembled WGS sequence"/>
</dbReference>
<comment type="caution">
    <text evidence="4">The sequence shown here is derived from an EMBL/GenBank/DDBJ whole genome shotgun (WGS) entry which is preliminary data.</text>
</comment>
<dbReference type="InterPro" id="IPR052704">
    <property type="entry name" value="ECF_Sigma-70_Domain"/>
</dbReference>
<dbReference type="AlphaFoldDB" id="A0A512MA48"/>
<comment type="subunit">
    <text evidence="1">Interacts transiently with the RNA polymerase catalytic core formed by RpoA, RpoB, RpoC and RpoZ (2 alpha, 1 beta, 1 beta' and 1 omega subunit) to form the RNA polymerase holoenzyme that can initiate transcription.</text>
</comment>
<dbReference type="InterPro" id="IPR032710">
    <property type="entry name" value="NTF2-like_dom_sf"/>
</dbReference>
<dbReference type="Gene3D" id="1.10.10.10">
    <property type="entry name" value="Winged helix-like DNA-binding domain superfamily/Winged helix DNA-binding domain"/>
    <property type="match status" value="1"/>
</dbReference>
<evidence type="ECO:0000256" key="1">
    <source>
        <dbReference type="ARBA" id="ARBA00011344"/>
    </source>
</evidence>
<dbReference type="NCBIfam" id="NF007214">
    <property type="entry name" value="PRK09636.1"/>
    <property type="match status" value="1"/>
</dbReference>
<dbReference type="RefSeq" id="WP_146851183.1">
    <property type="nucleotide sequence ID" value="NZ_BKAG01000019.1"/>
</dbReference>
<feature type="domain" description="RNA polymerase sigma factor 70 region 4 type 2" evidence="3">
    <location>
        <begin position="113"/>
        <end position="159"/>
    </location>
</feature>
<proteinExistence type="predicted"/>
<dbReference type="Pfam" id="PF08281">
    <property type="entry name" value="Sigma70_r4_2"/>
    <property type="match status" value="1"/>
</dbReference>
<dbReference type="GO" id="GO:0006352">
    <property type="term" value="P:DNA-templated transcription initiation"/>
    <property type="evidence" value="ECO:0007669"/>
    <property type="project" value="InterPro"/>
</dbReference>
<dbReference type="SUPFAM" id="SSF88946">
    <property type="entry name" value="Sigma2 domain of RNA polymerase sigma factors"/>
    <property type="match status" value="1"/>
</dbReference>
<dbReference type="NCBIfam" id="TIGR02937">
    <property type="entry name" value="sigma70-ECF"/>
    <property type="match status" value="1"/>
</dbReference>
<dbReference type="InterPro" id="IPR013249">
    <property type="entry name" value="RNA_pol_sigma70_r4_t2"/>
</dbReference>
<protein>
    <submittedName>
        <fullName evidence="4">DNA-directed RNA polymerase sigma-70 factor</fullName>
    </submittedName>
</protein>
<dbReference type="InterPro" id="IPR013324">
    <property type="entry name" value="RNA_pol_sigma_r3/r4-like"/>
</dbReference>
<dbReference type="NCBIfam" id="TIGR02957">
    <property type="entry name" value="SigX4"/>
    <property type="match status" value="1"/>
</dbReference>
<dbReference type="PANTHER" id="PTHR30173:SF36">
    <property type="entry name" value="ECF RNA POLYMERASE SIGMA FACTOR SIGJ"/>
    <property type="match status" value="1"/>
</dbReference>
<gene>
    <name evidence="4" type="ORF">BGE01nite_29000</name>
</gene>
<dbReference type="Gene3D" id="1.10.1740.10">
    <property type="match status" value="1"/>
</dbReference>
<accession>A0A512MA48</accession>
<name>A0A512MA48_9BACT</name>
<dbReference type="SUPFAM" id="SSF88659">
    <property type="entry name" value="Sigma3 and sigma4 domains of RNA polymerase sigma factors"/>
    <property type="match status" value="1"/>
</dbReference>
<dbReference type="GO" id="GO:0016987">
    <property type="term" value="F:sigma factor activity"/>
    <property type="evidence" value="ECO:0007669"/>
    <property type="project" value="InterPro"/>
</dbReference>
<keyword evidence="5" id="KW-1185">Reference proteome</keyword>
<dbReference type="InterPro" id="IPR014284">
    <property type="entry name" value="RNA_pol_sigma-70_dom"/>
</dbReference>
<dbReference type="Pfam" id="PF04542">
    <property type="entry name" value="Sigma70_r2"/>
    <property type="match status" value="1"/>
</dbReference>
<dbReference type="InterPro" id="IPR013325">
    <property type="entry name" value="RNA_pol_sigma_r2"/>
</dbReference>
<dbReference type="PANTHER" id="PTHR30173">
    <property type="entry name" value="SIGMA 19 FACTOR"/>
    <property type="match status" value="1"/>
</dbReference>
<feature type="domain" description="RNA polymerase sigma-70 region 2" evidence="2">
    <location>
        <begin position="11"/>
        <end position="74"/>
    </location>
</feature>